<accession>A0A3N4II76</accession>
<feature type="compositionally biased region" description="Polar residues" evidence="1">
    <location>
        <begin position="51"/>
        <end position="61"/>
    </location>
</feature>
<reference evidence="2 3" key="1">
    <citation type="journal article" date="2018" name="Nat. Ecol. Evol.">
        <title>Pezizomycetes genomes reveal the molecular basis of ectomycorrhizal truffle lifestyle.</title>
        <authorList>
            <person name="Murat C."/>
            <person name="Payen T."/>
            <person name="Noel B."/>
            <person name="Kuo A."/>
            <person name="Morin E."/>
            <person name="Chen J."/>
            <person name="Kohler A."/>
            <person name="Krizsan K."/>
            <person name="Balestrini R."/>
            <person name="Da Silva C."/>
            <person name="Montanini B."/>
            <person name="Hainaut M."/>
            <person name="Levati E."/>
            <person name="Barry K.W."/>
            <person name="Belfiori B."/>
            <person name="Cichocki N."/>
            <person name="Clum A."/>
            <person name="Dockter R.B."/>
            <person name="Fauchery L."/>
            <person name="Guy J."/>
            <person name="Iotti M."/>
            <person name="Le Tacon F."/>
            <person name="Lindquist E.A."/>
            <person name="Lipzen A."/>
            <person name="Malagnac F."/>
            <person name="Mello A."/>
            <person name="Molinier V."/>
            <person name="Miyauchi S."/>
            <person name="Poulain J."/>
            <person name="Riccioni C."/>
            <person name="Rubini A."/>
            <person name="Sitrit Y."/>
            <person name="Splivallo R."/>
            <person name="Traeger S."/>
            <person name="Wang M."/>
            <person name="Zifcakova L."/>
            <person name="Wipf D."/>
            <person name="Zambonelli A."/>
            <person name="Paolocci F."/>
            <person name="Nowrousian M."/>
            <person name="Ottonello S."/>
            <person name="Baldrian P."/>
            <person name="Spatafora J.W."/>
            <person name="Henrissat B."/>
            <person name="Nagy L.G."/>
            <person name="Aury J.M."/>
            <person name="Wincker P."/>
            <person name="Grigoriev I.V."/>
            <person name="Bonfante P."/>
            <person name="Martin F.M."/>
        </authorList>
    </citation>
    <scope>NUCLEOTIDE SEQUENCE [LARGE SCALE GENOMIC DNA]</scope>
    <source>
        <strain evidence="2 3">RN42</strain>
    </source>
</reference>
<evidence type="ECO:0000256" key="1">
    <source>
        <dbReference type="SAM" id="MobiDB-lite"/>
    </source>
</evidence>
<evidence type="ECO:0000313" key="2">
    <source>
        <dbReference type="EMBL" id="RPA84408.1"/>
    </source>
</evidence>
<feature type="region of interest" description="Disordered" evidence="1">
    <location>
        <begin position="33"/>
        <end position="160"/>
    </location>
</feature>
<sequence>MDIDILGFNRFKQILEEKDCREVEEELVKAVCEASKRDYDQSQSRKDPDSETVTTESSTLQPPEAPLHHQALPGRPLPTAEAVADVHDAPSQYHRSRSSSPFSDRAASGQSGSSRAPTERSSSPGPDEPPMSSKKAGKQPVKLEPDETSLPSSSKDSPNYRVFKHTIGLNTDDPELNRLLIGHIKKQIHDQVEESINAQIKDSGLFGDLKMDHSASTVNPEKSGTYMYDTATGKIEEVPIISSAGTTHMPDAGDSSGWNKSGGSGFNRPRMPYPPNSNEPFTIRLARAEDDEPAFNDINRGSEEDENHSPIDPKLKHAEKIDILRKRYKNSKYDERFLGTIVDTGKSRPYR</sequence>
<keyword evidence="3" id="KW-1185">Reference proteome</keyword>
<protein>
    <submittedName>
        <fullName evidence="2">Uncharacterized protein</fullName>
    </submittedName>
</protein>
<dbReference type="EMBL" id="ML119659">
    <property type="protein sequence ID" value="RPA84408.1"/>
    <property type="molecule type" value="Genomic_DNA"/>
</dbReference>
<feature type="compositionally biased region" description="Low complexity" evidence="1">
    <location>
        <begin position="103"/>
        <end position="116"/>
    </location>
</feature>
<organism evidence="2 3">
    <name type="scientific">Ascobolus immersus RN42</name>
    <dbReference type="NCBI Taxonomy" id="1160509"/>
    <lineage>
        <taxon>Eukaryota</taxon>
        <taxon>Fungi</taxon>
        <taxon>Dikarya</taxon>
        <taxon>Ascomycota</taxon>
        <taxon>Pezizomycotina</taxon>
        <taxon>Pezizomycetes</taxon>
        <taxon>Pezizales</taxon>
        <taxon>Ascobolaceae</taxon>
        <taxon>Ascobolus</taxon>
    </lineage>
</organism>
<feature type="region of interest" description="Disordered" evidence="1">
    <location>
        <begin position="289"/>
        <end position="314"/>
    </location>
</feature>
<name>A0A3N4II76_ASCIM</name>
<gene>
    <name evidence="2" type="ORF">BJ508DRAFT_38088</name>
</gene>
<feature type="compositionally biased region" description="Basic and acidic residues" evidence="1">
    <location>
        <begin position="34"/>
        <end position="49"/>
    </location>
</feature>
<evidence type="ECO:0000313" key="3">
    <source>
        <dbReference type="Proteomes" id="UP000275078"/>
    </source>
</evidence>
<dbReference type="AlphaFoldDB" id="A0A3N4II76"/>
<dbReference type="Proteomes" id="UP000275078">
    <property type="component" value="Unassembled WGS sequence"/>
</dbReference>
<proteinExistence type="predicted"/>